<dbReference type="RefSeq" id="WP_117535345.1">
    <property type="nucleotide sequence ID" value="NZ_QVEZ01000002.1"/>
</dbReference>
<protein>
    <submittedName>
        <fullName evidence="1">Uncharacterized protein</fullName>
    </submittedName>
</protein>
<comment type="caution">
    <text evidence="1">The sequence shown here is derived from an EMBL/GenBank/DDBJ whole genome shotgun (WGS) entry which is preliminary data.</text>
</comment>
<evidence type="ECO:0000313" key="2">
    <source>
        <dbReference type="Proteomes" id="UP000261079"/>
    </source>
</evidence>
<name>A0A3E2V833_9FIRM</name>
<accession>A0A3E2V833</accession>
<proteinExistence type="predicted"/>
<gene>
    <name evidence="1" type="ORF">DW905_04845</name>
</gene>
<sequence>MLRKIVDFVKKILWTEPMVSTVNTLKDAMRDLEVARNHFENCDPEFITTAIFELNAAESRLDAARRCVG</sequence>
<reference evidence="1 2" key="1">
    <citation type="submission" date="2018-08" db="EMBL/GenBank/DDBJ databases">
        <title>A genome reference for cultivated species of the human gut microbiota.</title>
        <authorList>
            <person name="Zou Y."/>
            <person name="Xue W."/>
            <person name="Luo G."/>
        </authorList>
    </citation>
    <scope>NUCLEOTIDE SEQUENCE [LARGE SCALE GENOMIC DNA]</scope>
    <source>
        <strain evidence="1 2">AM42-11AC</strain>
    </source>
</reference>
<dbReference type="AlphaFoldDB" id="A0A3E2V833"/>
<evidence type="ECO:0000313" key="1">
    <source>
        <dbReference type="EMBL" id="RGC06600.1"/>
    </source>
</evidence>
<dbReference type="Proteomes" id="UP000261079">
    <property type="component" value="Unassembled WGS sequence"/>
</dbReference>
<organism evidence="1 2">
    <name type="scientific">Faecalibacterium prausnitzii</name>
    <dbReference type="NCBI Taxonomy" id="853"/>
    <lineage>
        <taxon>Bacteria</taxon>
        <taxon>Bacillati</taxon>
        <taxon>Bacillota</taxon>
        <taxon>Clostridia</taxon>
        <taxon>Eubacteriales</taxon>
        <taxon>Oscillospiraceae</taxon>
        <taxon>Faecalibacterium</taxon>
    </lineage>
</organism>
<dbReference type="EMBL" id="QVEZ01000002">
    <property type="protein sequence ID" value="RGC06600.1"/>
    <property type="molecule type" value="Genomic_DNA"/>
</dbReference>